<gene>
    <name evidence="1" type="ORF">NCTC12862_00543</name>
</gene>
<accession>A0A380ZCU8</accession>
<sequence length="121" mass="13866">MFKSNILCIFITVIFCFLQIVEVNANLWRSRSQKSLFIATTSHEKDILVETKNMVIIRISDQNTIEKSGSTIGEKVKKGVMIATITFFLVKLALKGAILFKTWAVETLSKAFNDWRDSLYR</sequence>
<proteinExistence type="predicted"/>
<dbReference type="EMBL" id="UFTF01000001">
    <property type="protein sequence ID" value="SUV44788.1"/>
    <property type="molecule type" value="Genomic_DNA"/>
</dbReference>
<dbReference type="AlphaFoldDB" id="A0A380ZCU8"/>
<dbReference type="OrthoDB" id="7923881at2"/>
<reference evidence="1 2" key="1">
    <citation type="submission" date="2018-06" db="EMBL/GenBank/DDBJ databases">
        <authorList>
            <consortium name="Pathogen Informatics"/>
            <person name="Doyle S."/>
        </authorList>
    </citation>
    <scope>NUCLEOTIDE SEQUENCE [LARGE SCALE GENOMIC DNA]</scope>
    <source>
        <strain evidence="1 2">NCTC12862</strain>
    </source>
</reference>
<protein>
    <submittedName>
        <fullName evidence="1">Uncharacterized protein</fullName>
    </submittedName>
</protein>
<dbReference type="RefSeq" id="WP_004854561.1">
    <property type="nucleotide sequence ID" value="NZ_CACVBH010000008.1"/>
</dbReference>
<dbReference type="Proteomes" id="UP000254950">
    <property type="component" value="Unassembled WGS sequence"/>
</dbReference>
<name>A0A380ZCU8_BARDO</name>
<evidence type="ECO:0000313" key="2">
    <source>
        <dbReference type="Proteomes" id="UP000254950"/>
    </source>
</evidence>
<organism evidence="1 2">
    <name type="scientific">Bartonella doshiae</name>
    <dbReference type="NCBI Taxonomy" id="33044"/>
    <lineage>
        <taxon>Bacteria</taxon>
        <taxon>Pseudomonadati</taxon>
        <taxon>Pseudomonadota</taxon>
        <taxon>Alphaproteobacteria</taxon>
        <taxon>Hyphomicrobiales</taxon>
        <taxon>Bartonellaceae</taxon>
        <taxon>Bartonella</taxon>
    </lineage>
</organism>
<evidence type="ECO:0000313" key="1">
    <source>
        <dbReference type="EMBL" id="SUV44788.1"/>
    </source>
</evidence>